<gene>
    <name evidence="14" type="ORF">GCM10011387_16150</name>
</gene>
<evidence type="ECO:0000256" key="11">
    <source>
        <dbReference type="RuleBase" id="RU003357"/>
    </source>
</evidence>
<comment type="caution">
    <text evidence="14">The sequence shown here is derived from an EMBL/GenBank/DDBJ whole genome shotgun (WGS) entry which is preliminary data.</text>
</comment>
<dbReference type="PANTHER" id="PTHR30069:SF29">
    <property type="entry name" value="HEMOGLOBIN AND HEMOGLOBIN-HAPTOGLOBIN-BINDING PROTEIN 1-RELATED"/>
    <property type="match status" value="1"/>
</dbReference>
<reference evidence="14" key="1">
    <citation type="journal article" date="2014" name="Int. J. Syst. Evol. Microbiol.">
        <title>Complete genome sequence of Corynebacterium casei LMG S-19264T (=DSM 44701T), isolated from a smear-ripened cheese.</title>
        <authorList>
            <consortium name="US DOE Joint Genome Institute (JGI-PGF)"/>
            <person name="Walter F."/>
            <person name="Albersmeier A."/>
            <person name="Kalinowski J."/>
            <person name="Ruckert C."/>
        </authorList>
    </citation>
    <scope>NUCLEOTIDE SEQUENCE</scope>
    <source>
        <strain evidence="14">CGMCC 1.15343</strain>
    </source>
</reference>
<dbReference type="Proteomes" id="UP000651668">
    <property type="component" value="Unassembled WGS sequence"/>
</dbReference>
<dbReference type="RefSeq" id="WP_188626371.1">
    <property type="nucleotide sequence ID" value="NZ_BMIL01000005.1"/>
</dbReference>
<name>A0A916U9A2_9SPHI</name>
<keyword evidence="3 10" id="KW-1134">Transmembrane beta strand</keyword>
<evidence type="ECO:0000313" key="15">
    <source>
        <dbReference type="Proteomes" id="UP000651668"/>
    </source>
</evidence>
<evidence type="ECO:0000313" key="14">
    <source>
        <dbReference type="EMBL" id="GGC63308.1"/>
    </source>
</evidence>
<dbReference type="AlphaFoldDB" id="A0A916U9A2"/>
<dbReference type="InterPro" id="IPR012910">
    <property type="entry name" value="Plug_dom"/>
</dbReference>
<dbReference type="InterPro" id="IPR008969">
    <property type="entry name" value="CarboxyPept-like_regulatory"/>
</dbReference>
<keyword evidence="9 10" id="KW-0998">Cell outer membrane</keyword>
<dbReference type="PROSITE" id="PS52016">
    <property type="entry name" value="TONB_DEPENDENT_REC_3"/>
    <property type="match status" value="1"/>
</dbReference>
<feature type="domain" description="TonB-dependent receptor-like beta-barrel" evidence="12">
    <location>
        <begin position="374"/>
        <end position="757"/>
    </location>
</feature>
<dbReference type="PANTHER" id="PTHR30069">
    <property type="entry name" value="TONB-DEPENDENT OUTER MEMBRANE RECEPTOR"/>
    <property type="match status" value="1"/>
</dbReference>
<dbReference type="Gene3D" id="2.40.170.20">
    <property type="entry name" value="TonB-dependent receptor, beta-barrel domain"/>
    <property type="match status" value="1"/>
</dbReference>
<keyword evidence="6 11" id="KW-0798">TonB box</keyword>
<dbReference type="GO" id="GO:0009279">
    <property type="term" value="C:cell outer membrane"/>
    <property type="evidence" value="ECO:0007669"/>
    <property type="project" value="UniProtKB-SubCell"/>
</dbReference>
<evidence type="ECO:0000256" key="7">
    <source>
        <dbReference type="ARBA" id="ARBA00023136"/>
    </source>
</evidence>
<dbReference type="Gene3D" id="2.60.40.1120">
    <property type="entry name" value="Carboxypeptidase-like, regulatory domain"/>
    <property type="match status" value="1"/>
</dbReference>
<dbReference type="InterPro" id="IPR037066">
    <property type="entry name" value="Plug_dom_sf"/>
</dbReference>
<comment type="subcellular location">
    <subcellularLocation>
        <location evidence="1 10">Cell outer membrane</location>
        <topology evidence="1 10">Multi-pass membrane protein</topology>
    </subcellularLocation>
</comment>
<dbReference type="InterPro" id="IPR039426">
    <property type="entry name" value="TonB-dep_rcpt-like"/>
</dbReference>
<organism evidence="14 15">
    <name type="scientific">Pedobacter quisquiliarum</name>
    <dbReference type="NCBI Taxonomy" id="1834438"/>
    <lineage>
        <taxon>Bacteria</taxon>
        <taxon>Pseudomonadati</taxon>
        <taxon>Bacteroidota</taxon>
        <taxon>Sphingobacteriia</taxon>
        <taxon>Sphingobacteriales</taxon>
        <taxon>Sphingobacteriaceae</taxon>
        <taxon>Pedobacter</taxon>
    </lineage>
</organism>
<reference evidence="14" key="2">
    <citation type="submission" date="2020-09" db="EMBL/GenBank/DDBJ databases">
        <authorList>
            <person name="Sun Q."/>
            <person name="Zhou Y."/>
        </authorList>
    </citation>
    <scope>NUCLEOTIDE SEQUENCE</scope>
    <source>
        <strain evidence="14">CGMCC 1.15343</strain>
    </source>
</reference>
<sequence>MQLSTIKIYFPIPFLLLIFLGFSVHAQQLHSFNGQVKSADGTPVYGAGIEIRSTGKTSLTDKEGKFRLMLASGTYTLRITHIGFTALDRKITVPAEGNTELQFILKDSEQDLSEVSVIGRTVAQETNRQAFNVSAIDAKKLYNTTLDISGALDRVAGIRVRESGGVGSNFNLSLNGFSGNHVKYFIDGIPMDNFGSSFQINNIPINIAERVEVYKGVVPMWLGSDALGGAVNIVTGDKYRNYFDASYSFGSFNTHRTVINAAATTAKGFTVQLNAFQNYSDNDYSVTVEASDINTGAYAPKAALRRFHDNYHNETLIANVGVVDKSYADKLLIGITLGKNYKEIQTGARMVSVFGGWHRRGNIVMPSLKYKKTNLIKGLDLTVNANYNLGEEQNIDTMNVRYDWYGNSKPQGNNGERSRSLYKYKNNNGLATATLNYKIDERQSLALSEVFSTFNRKGSDELNPQNNEYERPKKTNKNVLGFGYNFDIKDKWSATVFGKYIYQGNVDGSGASNQANQNRFGYGAAATYFISQNLQLKTSYELTNRMPEAQEIFGDVENQEGNANLKPEQSNNVNLGITYGFPLDKDNTILLTANGIYRHADNFIYNRLNNNQSKLVADNRDGVSTWGGDAEIRYSHKNWFTAGTTVTYQFLRNLQQFEPGSTGASPLYLDQMPNIPYLFGNADVSASVKDFGKKGNNLTVGYNLLYVHAFWLYWPSLGGRGAGDEKKVIPRQLSHDVNVVYSMGRGRYNIGLEAKNLGNADLFDNFSLQKPGRSFYLNIRYFLNAGR</sequence>
<evidence type="ECO:0000256" key="2">
    <source>
        <dbReference type="ARBA" id="ARBA00022448"/>
    </source>
</evidence>
<evidence type="ECO:0000256" key="8">
    <source>
        <dbReference type="ARBA" id="ARBA00023170"/>
    </source>
</evidence>
<dbReference type="Pfam" id="PF13715">
    <property type="entry name" value="CarbopepD_reg_2"/>
    <property type="match status" value="1"/>
</dbReference>
<proteinExistence type="inferred from homology"/>
<evidence type="ECO:0000256" key="5">
    <source>
        <dbReference type="ARBA" id="ARBA00022729"/>
    </source>
</evidence>
<evidence type="ECO:0000256" key="6">
    <source>
        <dbReference type="ARBA" id="ARBA00023077"/>
    </source>
</evidence>
<dbReference type="GO" id="GO:0015344">
    <property type="term" value="F:siderophore uptake transmembrane transporter activity"/>
    <property type="evidence" value="ECO:0007669"/>
    <property type="project" value="TreeGrafter"/>
</dbReference>
<dbReference type="SUPFAM" id="SSF49464">
    <property type="entry name" value="Carboxypeptidase regulatory domain-like"/>
    <property type="match status" value="1"/>
</dbReference>
<dbReference type="GO" id="GO:0044718">
    <property type="term" value="P:siderophore transmembrane transport"/>
    <property type="evidence" value="ECO:0007669"/>
    <property type="project" value="TreeGrafter"/>
</dbReference>
<keyword evidence="15" id="KW-1185">Reference proteome</keyword>
<dbReference type="EMBL" id="BMIL01000005">
    <property type="protein sequence ID" value="GGC63308.1"/>
    <property type="molecule type" value="Genomic_DNA"/>
</dbReference>
<keyword evidence="8" id="KW-0675">Receptor</keyword>
<evidence type="ECO:0000259" key="12">
    <source>
        <dbReference type="Pfam" id="PF00593"/>
    </source>
</evidence>
<dbReference type="Pfam" id="PF00593">
    <property type="entry name" value="TonB_dep_Rec_b-barrel"/>
    <property type="match status" value="1"/>
</dbReference>
<keyword evidence="7 10" id="KW-0472">Membrane</keyword>
<keyword evidence="2 10" id="KW-0813">Transport</keyword>
<evidence type="ECO:0000256" key="9">
    <source>
        <dbReference type="ARBA" id="ARBA00023237"/>
    </source>
</evidence>
<evidence type="ECO:0000256" key="3">
    <source>
        <dbReference type="ARBA" id="ARBA00022452"/>
    </source>
</evidence>
<evidence type="ECO:0000256" key="10">
    <source>
        <dbReference type="PROSITE-ProRule" id="PRU01360"/>
    </source>
</evidence>
<accession>A0A916U9A2</accession>
<dbReference type="Pfam" id="PF07715">
    <property type="entry name" value="Plug"/>
    <property type="match status" value="1"/>
</dbReference>
<dbReference type="Gene3D" id="2.170.130.10">
    <property type="entry name" value="TonB-dependent receptor, plug domain"/>
    <property type="match status" value="1"/>
</dbReference>
<evidence type="ECO:0000256" key="1">
    <source>
        <dbReference type="ARBA" id="ARBA00004571"/>
    </source>
</evidence>
<dbReference type="InterPro" id="IPR036942">
    <property type="entry name" value="Beta-barrel_TonB_sf"/>
</dbReference>
<keyword evidence="4 10" id="KW-0812">Transmembrane</keyword>
<feature type="domain" description="TonB-dependent receptor plug" evidence="13">
    <location>
        <begin position="129"/>
        <end position="230"/>
    </location>
</feature>
<dbReference type="SUPFAM" id="SSF56935">
    <property type="entry name" value="Porins"/>
    <property type="match status" value="1"/>
</dbReference>
<protein>
    <submittedName>
        <fullName evidence="14">Ligand-gated channel protein</fullName>
    </submittedName>
</protein>
<evidence type="ECO:0000256" key="4">
    <source>
        <dbReference type="ARBA" id="ARBA00022692"/>
    </source>
</evidence>
<keyword evidence="5" id="KW-0732">Signal</keyword>
<comment type="similarity">
    <text evidence="10 11">Belongs to the TonB-dependent receptor family.</text>
</comment>
<dbReference type="InterPro" id="IPR000531">
    <property type="entry name" value="Beta-barrel_TonB"/>
</dbReference>
<evidence type="ECO:0000259" key="13">
    <source>
        <dbReference type="Pfam" id="PF07715"/>
    </source>
</evidence>